<accession>A0A077M229</accession>
<evidence type="ECO:0000313" key="3">
    <source>
        <dbReference type="EMBL" id="CCH80408.1"/>
    </source>
</evidence>
<feature type="compositionally biased region" description="Basic and acidic residues" evidence="1">
    <location>
        <begin position="38"/>
        <end position="51"/>
    </location>
</feature>
<sequence length="62" mass="7039">MHEIWPYAAALIPFLGAAFMFYVIMKAVLESDRRERLAQRKWEAEHGDTASKKTRGNSPTGS</sequence>
<dbReference type="RefSeq" id="WP_048552465.1">
    <property type="nucleotide sequence ID" value="NZ_HF570958.1"/>
</dbReference>
<keyword evidence="2" id="KW-0472">Membrane</keyword>
<comment type="caution">
    <text evidence="3">The sequence shown here is derived from an EMBL/GenBank/DDBJ whole genome shotgun (WGS) entry which is preliminary data.</text>
</comment>
<proteinExistence type="predicted"/>
<reference evidence="3 4" key="1">
    <citation type="journal article" date="2013" name="ISME J.">
        <title>A metabolic model for members of the genus Tetrasphaera involved in enhanced biological phosphorus removal.</title>
        <authorList>
            <person name="Kristiansen R."/>
            <person name="Nguyen H.T.T."/>
            <person name="Saunders A.M."/>
            <person name="Nielsen J.L."/>
            <person name="Wimmer R."/>
            <person name="Le V.Q."/>
            <person name="McIlroy S.J."/>
            <person name="Petrovski S."/>
            <person name="Seviour R.J."/>
            <person name="Calteau A."/>
            <person name="Nielsen K.L."/>
            <person name="Nielsen P.H."/>
        </authorList>
    </citation>
    <scope>NUCLEOTIDE SEQUENCE [LARGE SCALE GENOMIC DNA]</scope>
    <source>
        <strain evidence="3 4">T1-X7</strain>
    </source>
</reference>
<keyword evidence="2" id="KW-1133">Transmembrane helix</keyword>
<keyword evidence="2" id="KW-0812">Transmembrane</keyword>
<feature type="transmembrane region" description="Helical" evidence="2">
    <location>
        <begin position="6"/>
        <end position="29"/>
    </location>
</feature>
<dbReference type="EMBL" id="CAJB01000427">
    <property type="protein sequence ID" value="CCH80408.1"/>
    <property type="molecule type" value="Genomic_DNA"/>
</dbReference>
<name>A0A077M229_9MICO</name>
<evidence type="ECO:0000313" key="4">
    <source>
        <dbReference type="Proteomes" id="UP000035721"/>
    </source>
</evidence>
<keyword evidence="3" id="KW-0436">Ligase</keyword>
<organism evidence="3 4">
    <name type="scientific">Nostocoides japonicum T1-X7</name>
    <dbReference type="NCBI Taxonomy" id="1194083"/>
    <lineage>
        <taxon>Bacteria</taxon>
        <taxon>Bacillati</taxon>
        <taxon>Actinomycetota</taxon>
        <taxon>Actinomycetes</taxon>
        <taxon>Micrococcales</taxon>
        <taxon>Intrasporangiaceae</taxon>
        <taxon>Nostocoides</taxon>
    </lineage>
</organism>
<dbReference type="AlphaFoldDB" id="A0A077M229"/>
<keyword evidence="4" id="KW-1185">Reference proteome</keyword>
<protein>
    <submittedName>
        <fullName evidence="3">Lysyl-tRNA synthetase (Modular protein)</fullName>
        <ecNumber evidence="3">6.1.1.6</ecNumber>
    </submittedName>
</protein>
<gene>
    <name evidence="3" type="ORF">BN12_910015</name>
</gene>
<dbReference type="STRING" id="1194083.BN12_910015"/>
<keyword evidence="3" id="KW-0030">Aminoacyl-tRNA synthetase</keyword>
<evidence type="ECO:0000256" key="1">
    <source>
        <dbReference type="SAM" id="MobiDB-lite"/>
    </source>
</evidence>
<evidence type="ECO:0000256" key="2">
    <source>
        <dbReference type="SAM" id="Phobius"/>
    </source>
</evidence>
<dbReference type="GO" id="GO:0004824">
    <property type="term" value="F:lysine-tRNA ligase activity"/>
    <property type="evidence" value="ECO:0007669"/>
    <property type="project" value="UniProtKB-EC"/>
</dbReference>
<feature type="region of interest" description="Disordered" evidence="1">
    <location>
        <begin position="38"/>
        <end position="62"/>
    </location>
</feature>
<dbReference type="EC" id="6.1.1.6" evidence="3"/>
<dbReference type="OrthoDB" id="4807612at2"/>
<dbReference type="Proteomes" id="UP000035721">
    <property type="component" value="Unassembled WGS sequence"/>
</dbReference>